<keyword evidence="2" id="KW-1185">Reference proteome</keyword>
<dbReference type="Gene3D" id="3.40.50.300">
    <property type="entry name" value="P-loop containing nucleotide triphosphate hydrolases"/>
    <property type="match status" value="1"/>
</dbReference>
<dbReference type="Pfam" id="PF17784">
    <property type="entry name" value="Sulfotransfer_4"/>
    <property type="match status" value="1"/>
</dbReference>
<reference evidence="2" key="1">
    <citation type="journal article" date="2011" name="Nat. Commun.">
        <title>Effector diversification within compartments of the Leptosphaeria maculans genome affected by Repeat-Induced Point mutations.</title>
        <authorList>
            <person name="Rouxel T."/>
            <person name="Grandaubert J."/>
            <person name="Hane J.K."/>
            <person name="Hoede C."/>
            <person name="van de Wouw A.P."/>
            <person name="Couloux A."/>
            <person name="Dominguez V."/>
            <person name="Anthouard V."/>
            <person name="Bally P."/>
            <person name="Bourras S."/>
            <person name="Cozijnsen A.J."/>
            <person name="Ciuffetti L.M."/>
            <person name="Degrave A."/>
            <person name="Dilmaghani A."/>
            <person name="Duret L."/>
            <person name="Fudal I."/>
            <person name="Goodwin S.B."/>
            <person name="Gout L."/>
            <person name="Glaser N."/>
            <person name="Linglin J."/>
            <person name="Kema G.H.J."/>
            <person name="Lapalu N."/>
            <person name="Lawrence C.B."/>
            <person name="May K."/>
            <person name="Meyer M."/>
            <person name="Ollivier B."/>
            <person name="Poulain J."/>
            <person name="Schoch C.L."/>
            <person name="Simon A."/>
            <person name="Spatafora J.W."/>
            <person name="Stachowiak A."/>
            <person name="Turgeon B.G."/>
            <person name="Tyler B.M."/>
            <person name="Vincent D."/>
            <person name="Weissenbach J."/>
            <person name="Amselem J."/>
            <person name="Quesneville H."/>
            <person name="Oliver R.P."/>
            <person name="Wincker P."/>
            <person name="Balesdent M.-H."/>
            <person name="Howlett B.J."/>
        </authorList>
    </citation>
    <scope>NUCLEOTIDE SEQUENCE [LARGE SCALE GENOMIC DNA]</scope>
    <source>
        <strain evidence="2">JN3 / isolate v23.1.3 / race Av1-4-5-6-7-8</strain>
    </source>
</reference>
<dbReference type="PANTHER" id="PTHR36978:SF4">
    <property type="entry name" value="P-LOOP CONTAINING NUCLEOSIDE TRIPHOSPHATE HYDROLASE PROTEIN"/>
    <property type="match status" value="1"/>
</dbReference>
<dbReference type="Proteomes" id="UP000002668">
    <property type="component" value="Genome"/>
</dbReference>
<dbReference type="InParanoid" id="E5A661"/>
<name>E5A661_LEPMJ</name>
<dbReference type="GeneID" id="13282486"/>
<dbReference type="OMA" id="TEAMNCN"/>
<accession>E5A661</accession>
<evidence type="ECO:0008006" key="3">
    <source>
        <dbReference type="Google" id="ProtNLM"/>
    </source>
</evidence>
<dbReference type="EMBL" id="FP929135">
    <property type="protein sequence ID" value="CBX99106.1"/>
    <property type="molecule type" value="Genomic_DNA"/>
</dbReference>
<dbReference type="InterPro" id="IPR027417">
    <property type="entry name" value="P-loop_NTPase"/>
</dbReference>
<dbReference type="SUPFAM" id="SSF52540">
    <property type="entry name" value="P-loop containing nucleoside triphosphate hydrolases"/>
    <property type="match status" value="1"/>
</dbReference>
<dbReference type="HOGENOM" id="CLU_061199_0_1_1"/>
<dbReference type="eggNOG" id="ENOG502S41B">
    <property type="taxonomic scope" value="Eukaryota"/>
</dbReference>
<dbReference type="OrthoDB" id="408152at2759"/>
<dbReference type="VEuPathDB" id="FungiDB:LEMA_P083450.1"/>
<proteinExistence type="predicted"/>
<organism evidence="1 2">
    <name type="scientific">Leptosphaeria maculans (strain JN3 / isolate v23.1.3 / race Av1-4-5-6-7-8)</name>
    <name type="common">Blackleg fungus</name>
    <name type="synonym">Phoma lingam</name>
    <dbReference type="NCBI Taxonomy" id="985895"/>
    <lineage>
        <taxon>Eukaryota</taxon>
        <taxon>Fungi</taxon>
        <taxon>Dikarya</taxon>
        <taxon>Ascomycota</taxon>
        <taxon>Pezizomycotina</taxon>
        <taxon>Dothideomycetes</taxon>
        <taxon>Pleosporomycetidae</taxon>
        <taxon>Pleosporales</taxon>
        <taxon>Pleosporineae</taxon>
        <taxon>Leptosphaeriaceae</taxon>
        <taxon>Plenodomus</taxon>
        <taxon>Plenodomus lingam/Leptosphaeria maculans species complex</taxon>
    </lineage>
</organism>
<dbReference type="PANTHER" id="PTHR36978">
    <property type="entry name" value="P-LOOP CONTAINING NUCLEOTIDE TRIPHOSPHATE HYDROLASE"/>
    <property type="match status" value="1"/>
</dbReference>
<sequence>MAPQRLIDRDSRTRKRPMRVLVLGMCRTGTTSISSALRKLGYTPHQMREVLMKSSELVLWQEAINVTLLPPQDRPAKQRNQPPYTRPDFDKLLSDYDAVMDLPGCIFAKELIEAYPDAKVILTKRRYEDWEQSMQESIWCLDTWKLFRLCRILNITQLAPLMRLVHSVFRVHNGNQYGGSAARSAYEKHYSFVRSLVSKERLLELDTDVELRWKPICEFLGVDVPKEQYPTMHEEKAMRKNLEAAWWSMVRLYRFGFFLDSSNDQTQRRSWDRCDDIIKVAVQDSNTLNFTTLESQYLLRNLQT</sequence>
<dbReference type="InterPro" id="IPR040632">
    <property type="entry name" value="Sulfotransfer_4"/>
</dbReference>
<evidence type="ECO:0000313" key="1">
    <source>
        <dbReference type="EMBL" id="CBX99106.1"/>
    </source>
</evidence>
<evidence type="ECO:0000313" key="2">
    <source>
        <dbReference type="Proteomes" id="UP000002668"/>
    </source>
</evidence>
<gene>
    <name evidence="1" type="ORF">LEMA_P083450.1</name>
</gene>
<protein>
    <recommendedName>
        <fullName evidence="3">NAD dependent epimerase/dehydratase</fullName>
    </recommendedName>
</protein>
<dbReference type="AlphaFoldDB" id="E5A661"/>